<dbReference type="InterPro" id="IPR050836">
    <property type="entry name" value="SDS22/Internalin_LRR"/>
</dbReference>
<dbReference type="InterPro" id="IPR025875">
    <property type="entry name" value="Leu-rich_rpt_4"/>
</dbReference>
<dbReference type="EMBL" id="CAXDID020000631">
    <property type="protein sequence ID" value="CAL6107202.1"/>
    <property type="molecule type" value="Genomic_DNA"/>
</dbReference>
<reference evidence="3" key="1">
    <citation type="submission" date="2023-06" db="EMBL/GenBank/DDBJ databases">
        <authorList>
            <person name="Kurt Z."/>
        </authorList>
    </citation>
    <scope>NUCLEOTIDE SEQUENCE</scope>
</reference>
<dbReference type="SMART" id="SM00365">
    <property type="entry name" value="LRR_SD22"/>
    <property type="match status" value="4"/>
</dbReference>
<dbReference type="Gene3D" id="3.80.10.10">
    <property type="entry name" value="Ribonuclease Inhibitor"/>
    <property type="match status" value="1"/>
</dbReference>
<dbReference type="AlphaFoldDB" id="A0AA86TFR6"/>
<keyword evidence="7" id="KW-1185">Reference proteome</keyword>
<dbReference type="Proteomes" id="UP001642409">
    <property type="component" value="Unassembled WGS sequence"/>
</dbReference>
<dbReference type="SUPFAM" id="SSF52058">
    <property type="entry name" value="L domain-like"/>
    <property type="match status" value="1"/>
</dbReference>
<evidence type="ECO:0000313" key="5">
    <source>
        <dbReference type="EMBL" id="CAL6082046.1"/>
    </source>
</evidence>
<name>A0AA86TFR6_9EUKA</name>
<dbReference type="EMBL" id="CATOUU010000116">
    <property type="protein sequence ID" value="CAI9916950.1"/>
    <property type="molecule type" value="Genomic_DNA"/>
</dbReference>
<dbReference type="EMBL" id="CATOUU010000092">
    <property type="protein sequence ID" value="CAI9916091.1"/>
    <property type="molecule type" value="Genomic_DNA"/>
</dbReference>
<dbReference type="InterPro" id="IPR001611">
    <property type="entry name" value="Leu-rich_rpt"/>
</dbReference>
<dbReference type="PANTHER" id="PTHR46652:SF3">
    <property type="entry name" value="LEUCINE-RICH REPEAT-CONTAINING PROTEIN 9"/>
    <property type="match status" value="1"/>
</dbReference>
<dbReference type="PROSITE" id="PS51450">
    <property type="entry name" value="LRR"/>
    <property type="match status" value="6"/>
</dbReference>
<sequence length="218" mass="25268">MKELKFLNAFNNQITDVTPLIHLINITELILCDNKICDVKPLSSLKNLVSLDLEKNKIHTVDALCTLCSLEDLNLSLNQITDADYLAKLVKLDTLCLYKNNIIDISFLTPLSHLKELHLQNNKIQNSSVFEKLNFVDKYIDDQQIPSQADLLFHFKLVQIKRQYQNLQQEKCKIMQVSKLLKTTTVKVMQRVSEMPASINNLIELFKYFIEKDQAAWQ</sequence>
<reference evidence="5 7" key="2">
    <citation type="submission" date="2024-07" db="EMBL/GenBank/DDBJ databases">
        <authorList>
            <person name="Akdeniz Z."/>
        </authorList>
    </citation>
    <scope>NUCLEOTIDE SEQUENCE [LARGE SCALE GENOMIC DNA]</scope>
</reference>
<keyword evidence="1" id="KW-0433">Leucine-rich repeat</keyword>
<dbReference type="EMBL" id="CAXDID020000359">
    <property type="protein sequence ID" value="CAL6082046.1"/>
    <property type="molecule type" value="Genomic_DNA"/>
</dbReference>
<proteinExistence type="predicted"/>
<protein>
    <submittedName>
        <fullName evidence="3">Uncharacterized protein</fullName>
    </submittedName>
</protein>
<gene>
    <name evidence="3" type="ORF">HINF_LOCUS3736</name>
    <name evidence="4" type="ORF">HINF_LOCUS4595</name>
    <name evidence="5" type="ORF">HINF_LOCUS60838</name>
    <name evidence="6" type="ORF">HINF_LOCUS74365</name>
</gene>
<evidence type="ECO:0000313" key="4">
    <source>
        <dbReference type="EMBL" id="CAI9916950.1"/>
    </source>
</evidence>
<evidence type="ECO:0000256" key="1">
    <source>
        <dbReference type="ARBA" id="ARBA00022614"/>
    </source>
</evidence>
<dbReference type="PANTHER" id="PTHR46652">
    <property type="entry name" value="LEUCINE-RICH REPEAT AND IQ DOMAIN-CONTAINING PROTEIN 1-RELATED"/>
    <property type="match status" value="1"/>
</dbReference>
<evidence type="ECO:0000256" key="2">
    <source>
        <dbReference type="ARBA" id="ARBA00022737"/>
    </source>
</evidence>
<accession>A0AA86TFR6</accession>
<dbReference type="InterPro" id="IPR032675">
    <property type="entry name" value="LRR_dom_sf"/>
</dbReference>
<keyword evidence="2" id="KW-0677">Repeat</keyword>
<dbReference type="Pfam" id="PF13855">
    <property type="entry name" value="LRR_8"/>
    <property type="match status" value="1"/>
</dbReference>
<comment type="caution">
    <text evidence="3">The sequence shown here is derived from an EMBL/GenBank/DDBJ whole genome shotgun (WGS) entry which is preliminary data.</text>
</comment>
<evidence type="ECO:0000313" key="7">
    <source>
        <dbReference type="Proteomes" id="UP001642409"/>
    </source>
</evidence>
<evidence type="ECO:0000313" key="3">
    <source>
        <dbReference type="EMBL" id="CAI9916091.1"/>
    </source>
</evidence>
<evidence type="ECO:0000313" key="6">
    <source>
        <dbReference type="EMBL" id="CAL6107202.1"/>
    </source>
</evidence>
<dbReference type="Pfam" id="PF12799">
    <property type="entry name" value="LRR_4"/>
    <property type="match status" value="1"/>
</dbReference>
<organism evidence="3">
    <name type="scientific">Hexamita inflata</name>
    <dbReference type="NCBI Taxonomy" id="28002"/>
    <lineage>
        <taxon>Eukaryota</taxon>
        <taxon>Metamonada</taxon>
        <taxon>Diplomonadida</taxon>
        <taxon>Hexamitidae</taxon>
        <taxon>Hexamitinae</taxon>
        <taxon>Hexamita</taxon>
    </lineage>
</organism>